<feature type="domain" description="AprE-like long alpha-helical hairpin" evidence="6">
    <location>
        <begin position="253"/>
        <end position="451"/>
    </location>
</feature>
<evidence type="ECO:0000259" key="6">
    <source>
        <dbReference type="Pfam" id="PF25994"/>
    </source>
</evidence>
<dbReference type="AlphaFoldDB" id="A0A366EXM5"/>
<evidence type="ECO:0000313" key="7">
    <source>
        <dbReference type="EMBL" id="RBP07137.1"/>
    </source>
</evidence>
<proteinExistence type="predicted"/>
<comment type="caution">
    <text evidence="7">The sequence shown here is derived from an EMBL/GenBank/DDBJ whole genome shotgun (WGS) entry which is preliminary data.</text>
</comment>
<dbReference type="PANTHER" id="PTHR33619:SF3">
    <property type="entry name" value="POLYSACCHARIDE EXPORT PROTEIN GFCE-RELATED"/>
    <property type="match status" value="1"/>
</dbReference>
<evidence type="ECO:0000313" key="8">
    <source>
        <dbReference type="Proteomes" id="UP000253529"/>
    </source>
</evidence>
<feature type="coiled-coil region" evidence="2">
    <location>
        <begin position="332"/>
        <end position="359"/>
    </location>
</feature>
<accession>A0A366EXM5</accession>
<organism evidence="7 8">
    <name type="scientific">Roseiarcus fermentans</name>
    <dbReference type="NCBI Taxonomy" id="1473586"/>
    <lineage>
        <taxon>Bacteria</taxon>
        <taxon>Pseudomonadati</taxon>
        <taxon>Pseudomonadota</taxon>
        <taxon>Alphaproteobacteria</taxon>
        <taxon>Hyphomicrobiales</taxon>
        <taxon>Roseiarcaceae</taxon>
        <taxon>Roseiarcus</taxon>
    </lineage>
</organism>
<feature type="domain" description="Polysaccharide export protein N-terminal" evidence="4">
    <location>
        <begin position="105"/>
        <end position="185"/>
    </location>
</feature>
<dbReference type="Proteomes" id="UP000253529">
    <property type="component" value="Unassembled WGS sequence"/>
</dbReference>
<evidence type="ECO:0000256" key="3">
    <source>
        <dbReference type="SAM" id="MobiDB-lite"/>
    </source>
</evidence>
<feature type="coiled-coil region" evidence="2">
    <location>
        <begin position="391"/>
        <end position="418"/>
    </location>
</feature>
<dbReference type="Pfam" id="PF10531">
    <property type="entry name" value="SLBB"/>
    <property type="match status" value="1"/>
</dbReference>
<dbReference type="Gene3D" id="1.10.287.1490">
    <property type="match status" value="1"/>
</dbReference>
<dbReference type="Gene3D" id="3.30.1950.10">
    <property type="entry name" value="wza like domain"/>
    <property type="match status" value="1"/>
</dbReference>
<keyword evidence="2" id="KW-0175">Coiled coil</keyword>
<evidence type="ECO:0000256" key="2">
    <source>
        <dbReference type="SAM" id="Coils"/>
    </source>
</evidence>
<dbReference type="InterPro" id="IPR019554">
    <property type="entry name" value="Soluble_ligand-bd"/>
</dbReference>
<evidence type="ECO:0000259" key="5">
    <source>
        <dbReference type="Pfam" id="PF10531"/>
    </source>
</evidence>
<dbReference type="Pfam" id="PF02563">
    <property type="entry name" value="Poly_export"/>
    <property type="match status" value="1"/>
</dbReference>
<dbReference type="InterPro" id="IPR058781">
    <property type="entry name" value="HH_AprE-like"/>
</dbReference>
<dbReference type="EMBL" id="QNRK01000029">
    <property type="protein sequence ID" value="RBP07137.1"/>
    <property type="molecule type" value="Genomic_DNA"/>
</dbReference>
<dbReference type="InterPro" id="IPR049712">
    <property type="entry name" value="Poly_export"/>
</dbReference>
<feature type="compositionally biased region" description="Low complexity" evidence="3">
    <location>
        <begin position="71"/>
        <end position="102"/>
    </location>
</feature>
<keyword evidence="8" id="KW-1185">Reference proteome</keyword>
<dbReference type="OrthoDB" id="9798876at2"/>
<name>A0A366EXM5_9HYPH</name>
<protein>
    <submittedName>
        <fullName evidence="7">SLBB domain-containing protein</fullName>
    </submittedName>
</protein>
<sequence length="500" mass="52556">MHSFIKASTMALVATVGLPSVSHDGGRVGEARVGEAQLGAGLSPPAPTPAKSAGPLFPTPDLQFPGGGGPEAAQPAKPQPVPAQRMAAASAVDRAPAPSAPDGGKVERGDKLKLGFFETVDLGGAQRGWGDPQGGLRTFYQRMDLSGEYLVEGNGGLSVPLLGEIHAAGRDLDDLRSELAASFAAVTGRSARIDARIVDRAPVYVVGPVRNPGAVHYAEGLFVLQAVALAGGLGRGADNPSTLVEGAREMERLRLANLQLDRLTARRARLEAQRGQSFGLLSSDGAPRAIPIADDGQPPPPGSAEPPRDGQSLGAAESAILQAEQARRRSHEKELAARIDAARNEVEAIKAKLDQFEIQREMRAERLDTMQKLKDRGVDTSDHILTLRTELADIEARRQDCRVTLVEAEARLAQAEDDSGRDALDYTTDLAKEIAAVDKDIAEAREAAGSAESMATILSGFVGPGAQPHYEILREGGEGVAILPASETSPLKPGDVLKVK</sequence>
<feature type="region of interest" description="Disordered" evidence="3">
    <location>
        <begin position="278"/>
        <end position="313"/>
    </location>
</feature>
<dbReference type="Pfam" id="PF25994">
    <property type="entry name" value="HH_AprE"/>
    <property type="match status" value="1"/>
</dbReference>
<gene>
    <name evidence="7" type="ORF">DFR50_12967</name>
</gene>
<evidence type="ECO:0000259" key="4">
    <source>
        <dbReference type="Pfam" id="PF02563"/>
    </source>
</evidence>
<dbReference type="PANTHER" id="PTHR33619">
    <property type="entry name" value="POLYSACCHARIDE EXPORT PROTEIN GFCE-RELATED"/>
    <property type="match status" value="1"/>
</dbReference>
<dbReference type="Gene3D" id="3.10.560.10">
    <property type="entry name" value="Outer membrane lipoprotein wza domain like"/>
    <property type="match status" value="1"/>
</dbReference>
<dbReference type="GO" id="GO:0015159">
    <property type="term" value="F:polysaccharide transmembrane transporter activity"/>
    <property type="evidence" value="ECO:0007669"/>
    <property type="project" value="InterPro"/>
</dbReference>
<feature type="region of interest" description="Disordered" evidence="3">
    <location>
        <begin position="38"/>
        <end position="108"/>
    </location>
</feature>
<evidence type="ECO:0000256" key="1">
    <source>
        <dbReference type="ARBA" id="ARBA00022729"/>
    </source>
</evidence>
<dbReference type="RefSeq" id="WP_113891507.1">
    <property type="nucleotide sequence ID" value="NZ_QNRK01000029.1"/>
</dbReference>
<feature type="domain" description="Soluble ligand binding" evidence="5">
    <location>
        <begin position="203"/>
        <end position="238"/>
    </location>
</feature>
<reference evidence="7 8" key="1">
    <citation type="submission" date="2018-06" db="EMBL/GenBank/DDBJ databases">
        <title>Genomic Encyclopedia of Type Strains, Phase IV (KMG-IV): sequencing the most valuable type-strain genomes for metagenomic binning, comparative biology and taxonomic classification.</title>
        <authorList>
            <person name="Goeker M."/>
        </authorList>
    </citation>
    <scope>NUCLEOTIDE SEQUENCE [LARGE SCALE GENOMIC DNA]</scope>
    <source>
        <strain evidence="7 8">DSM 24875</strain>
    </source>
</reference>
<dbReference type="InterPro" id="IPR003715">
    <property type="entry name" value="Poly_export_N"/>
</dbReference>
<keyword evidence="1" id="KW-0732">Signal</keyword>